<dbReference type="AlphaFoldDB" id="A0A5M8B5F8"/>
<dbReference type="InterPro" id="IPR028098">
    <property type="entry name" value="Glyco_trans_4-like_N"/>
</dbReference>
<evidence type="ECO:0000313" key="3">
    <source>
        <dbReference type="EMBL" id="KAA6129611.1"/>
    </source>
</evidence>
<dbReference type="Pfam" id="PF13439">
    <property type="entry name" value="Glyco_transf_4"/>
    <property type="match status" value="1"/>
</dbReference>
<dbReference type="CDD" id="cd03800">
    <property type="entry name" value="GT4_sucrose_synthase"/>
    <property type="match status" value="1"/>
</dbReference>
<organism evidence="3 4">
    <name type="scientific">Cupriavidus cauae</name>
    <dbReference type="NCBI Taxonomy" id="2608999"/>
    <lineage>
        <taxon>Bacteria</taxon>
        <taxon>Pseudomonadati</taxon>
        <taxon>Pseudomonadota</taxon>
        <taxon>Betaproteobacteria</taxon>
        <taxon>Burkholderiales</taxon>
        <taxon>Burkholderiaceae</taxon>
        <taxon>Cupriavidus</taxon>
    </lineage>
</organism>
<evidence type="ECO:0000259" key="2">
    <source>
        <dbReference type="Pfam" id="PF13439"/>
    </source>
</evidence>
<keyword evidence="4" id="KW-1185">Reference proteome</keyword>
<dbReference type="PANTHER" id="PTHR45947">
    <property type="entry name" value="SULFOQUINOVOSYL TRANSFERASE SQD2"/>
    <property type="match status" value="1"/>
</dbReference>
<feature type="domain" description="Glycosyltransferase subfamily 4-like N-terminal" evidence="2">
    <location>
        <begin position="23"/>
        <end position="198"/>
    </location>
</feature>
<dbReference type="InterPro" id="IPR050194">
    <property type="entry name" value="Glycosyltransferase_grp1"/>
</dbReference>
<dbReference type="GO" id="GO:0016758">
    <property type="term" value="F:hexosyltransferase activity"/>
    <property type="evidence" value="ECO:0007669"/>
    <property type="project" value="TreeGrafter"/>
</dbReference>
<comment type="caution">
    <text evidence="3">The sequence shown here is derived from an EMBL/GenBank/DDBJ whole genome shotgun (WGS) entry which is preliminary data.</text>
</comment>
<dbReference type="Pfam" id="PF00534">
    <property type="entry name" value="Glycos_transf_1"/>
    <property type="match status" value="1"/>
</dbReference>
<dbReference type="EMBL" id="VWRN01000017">
    <property type="protein sequence ID" value="KAA6129611.1"/>
    <property type="molecule type" value="Genomic_DNA"/>
</dbReference>
<proteinExistence type="predicted"/>
<protein>
    <submittedName>
        <fullName evidence="3">Glycosyltransferase family 1 protein</fullName>
    </submittedName>
</protein>
<dbReference type="Proteomes" id="UP000324324">
    <property type="component" value="Unassembled WGS sequence"/>
</dbReference>
<reference evidence="3 4" key="1">
    <citation type="submission" date="2019-09" db="EMBL/GenBank/DDBJ databases">
        <title>Isolation of a novel species in the genus Cupriavidus from patients with sepsis using whole genome sequencing.</title>
        <authorList>
            <person name="Kweon O.J."/>
            <person name="Lee M.-K."/>
        </authorList>
    </citation>
    <scope>NUCLEOTIDE SEQUENCE [LARGE SCALE GENOMIC DNA]</scope>
    <source>
        <strain evidence="3 4">MKL-01</strain>
    </source>
</reference>
<keyword evidence="3" id="KW-0808">Transferase</keyword>
<dbReference type="SUPFAM" id="SSF53756">
    <property type="entry name" value="UDP-Glycosyltransferase/glycogen phosphorylase"/>
    <property type="match status" value="1"/>
</dbReference>
<evidence type="ECO:0000259" key="1">
    <source>
        <dbReference type="Pfam" id="PF00534"/>
    </source>
</evidence>
<dbReference type="InterPro" id="IPR001296">
    <property type="entry name" value="Glyco_trans_1"/>
</dbReference>
<dbReference type="PANTHER" id="PTHR45947:SF3">
    <property type="entry name" value="SULFOQUINOVOSYL TRANSFERASE SQD2"/>
    <property type="match status" value="1"/>
</dbReference>
<feature type="domain" description="Glycosyl transferase family 1" evidence="1">
    <location>
        <begin position="209"/>
        <end position="385"/>
    </location>
</feature>
<dbReference type="RefSeq" id="WP_149318054.1">
    <property type="nucleotide sequence ID" value="NZ_VWRN01000017.1"/>
</dbReference>
<sequence length="423" mass="46029">MQRIALISEHASPLAGPGSVDSGGQNIYVAQLARHLGKRGYPVDVFTRRDKGLLPEVVAFAPNVRVIHVPAGPAVHVPKEQLLPYMDEFGAYMAEFMARDRVGYMVMHANFFMSGLAALRVKQKLDIPLVMTFHALGKVRRQHQGSADGFPDCRFEIEERLVRESDCVIAECPQDRHDLIRLYGADPGTIETVPCGFDGDEFSPVPRLEARRALGWPSHEFSVLQLGRMVPRKGIDNVVRAMGELRRAFGLRARLYVVGGNSDQPSPAATPEIGRLQKIAVEEGVADAVTFVGRRGREQLRLFYSAADVFVTTPWYEPFGITPVEAMACGVPVIGAAVGGIRSTVLNGRTGYLVPPNDPAALAARLARLACDPTLAERMGASGRRRAHAHFTWAGVAARMETVYARLAGVTVDDTAQAPQVAA</sequence>
<name>A0A5M8B5F8_9BURK</name>
<evidence type="ECO:0000313" key="4">
    <source>
        <dbReference type="Proteomes" id="UP000324324"/>
    </source>
</evidence>
<accession>A0A5M8B5F8</accession>
<gene>
    <name evidence="3" type="ORF">F1599_04815</name>
</gene>
<dbReference type="Gene3D" id="3.40.50.2000">
    <property type="entry name" value="Glycogen Phosphorylase B"/>
    <property type="match status" value="2"/>
</dbReference>